<dbReference type="EC" id="4.2.2.29" evidence="7"/>
<dbReference type="InterPro" id="IPR003770">
    <property type="entry name" value="MLTG-like"/>
</dbReference>
<comment type="subcellular location">
    <subcellularLocation>
        <location evidence="7">Cell inner membrane</location>
        <topology evidence="7">Single-pass membrane protein</topology>
    </subcellularLocation>
</comment>
<dbReference type="Pfam" id="PF02618">
    <property type="entry name" value="YceG"/>
    <property type="match status" value="1"/>
</dbReference>
<dbReference type="RefSeq" id="WP_244489307.1">
    <property type="nucleotide sequence ID" value="NZ_FQZC01000001.1"/>
</dbReference>
<accession>A0ABY1I681</accession>
<dbReference type="PANTHER" id="PTHR30518">
    <property type="entry name" value="ENDOLYTIC MUREIN TRANSGLYCOSYLASE"/>
    <property type="match status" value="1"/>
</dbReference>
<gene>
    <name evidence="7" type="primary">mltG</name>
    <name evidence="9" type="ORF">SAMN02745911_0846</name>
</gene>
<keyword evidence="3 7" id="KW-1133">Transmembrane helix</keyword>
<comment type="function">
    <text evidence="7">Functions as a peptidoglycan terminase that cleaves nascent peptidoglycan strands endolytically to terminate their elongation.</text>
</comment>
<sequence>MSDVTKGGTPNDSVDTRRGRKGRSKRSRGAVVVFLNFCLSVAVIAVIGGAALFYWGKFQFERAGPLAEEKVVMVPRGGGLSSISDSLQSAGVVSNALIFQAGVRFSGAASQLKAGEYAFAPGTSMRGVMEKLETGRSIMHSVTIPEGWTVAQIYARLEADDTLVGNLPPMPGEGTLLPETYTFTRGASRSDIVSQMSAAQERLVDEIWQGRQDGLPVETVEEFVTLASIVERETGVDAERPHVASVFVNRLRQGMRLQSDPTFIYGIWGGAGKPSGEPLRRSHIQSNTPYNTYVINGLPPGPIANPGRAALEAVAHPLDSDDLYFVADGTGGHAFARTLADHNRNVARYREFMRQQGAAAENAAADADLVE</sequence>
<feature type="region of interest" description="Disordered" evidence="8">
    <location>
        <begin position="1"/>
        <end position="22"/>
    </location>
</feature>
<keyword evidence="10" id="KW-1185">Reference proteome</keyword>
<dbReference type="Gene3D" id="3.30.1490.480">
    <property type="entry name" value="Endolytic murein transglycosylase"/>
    <property type="match status" value="1"/>
</dbReference>
<keyword evidence="2 7" id="KW-0812">Transmembrane</keyword>
<dbReference type="EMBL" id="FQZC01000001">
    <property type="protein sequence ID" value="SHI68302.1"/>
    <property type="molecule type" value="Genomic_DNA"/>
</dbReference>
<dbReference type="PANTHER" id="PTHR30518:SF2">
    <property type="entry name" value="ENDOLYTIC MUREIN TRANSGLYCOSYLASE"/>
    <property type="match status" value="1"/>
</dbReference>
<comment type="similarity">
    <text evidence="7">Belongs to the transglycosylase MltG family.</text>
</comment>
<dbReference type="Gene3D" id="3.30.160.60">
    <property type="entry name" value="Classic Zinc Finger"/>
    <property type="match status" value="1"/>
</dbReference>
<protein>
    <recommendedName>
        <fullName evidence="7">Endolytic murein transglycosylase</fullName>
        <ecNumber evidence="7">4.2.2.29</ecNumber>
    </recommendedName>
    <alternativeName>
        <fullName evidence="7">Peptidoglycan lytic transglycosylase</fullName>
    </alternativeName>
    <alternativeName>
        <fullName evidence="7">Peptidoglycan polymerization terminase</fullName>
    </alternativeName>
</protein>
<evidence type="ECO:0000256" key="3">
    <source>
        <dbReference type="ARBA" id="ARBA00022989"/>
    </source>
</evidence>
<comment type="catalytic activity">
    <reaction evidence="7">
        <text>a peptidoglycan chain = a peptidoglycan chain with N-acetyl-1,6-anhydromuramyl-[peptide] at the reducing end + a peptidoglycan chain with N-acetylglucosamine at the non-reducing end.</text>
        <dbReference type="EC" id="4.2.2.29"/>
    </reaction>
</comment>
<evidence type="ECO:0000256" key="8">
    <source>
        <dbReference type="SAM" id="MobiDB-lite"/>
    </source>
</evidence>
<feature type="transmembrane region" description="Helical" evidence="7">
    <location>
        <begin position="30"/>
        <end position="55"/>
    </location>
</feature>
<dbReference type="Proteomes" id="UP000184290">
    <property type="component" value="Unassembled WGS sequence"/>
</dbReference>
<organism evidence="9 10">
    <name type="scientific">Aureimonas altamirensis DSM 21988</name>
    <dbReference type="NCBI Taxonomy" id="1121026"/>
    <lineage>
        <taxon>Bacteria</taxon>
        <taxon>Pseudomonadati</taxon>
        <taxon>Pseudomonadota</taxon>
        <taxon>Alphaproteobacteria</taxon>
        <taxon>Hyphomicrobiales</taxon>
        <taxon>Aurantimonadaceae</taxon>
        <taxon>Aureimonas</taxon>
    </lineage>
</organism>
<evidence type="ECO:0000256" key="6">
    <source>
        <dbReference type="ARBA" id="ARBA00023316"/>
    </source>
</evidence>
<keyword evidence="7" id="KW-0997">Cell inner membrane</keyword>
<evidence type="ECO:0000256" key="1">
    <source>
        <dbReference type="ARBA" id="ARBA00022475"/>
    </source>
</evidence>
<evidence type="ECO:0000256" key="7">
    <source>
        <dbReference type="HAMAP-Rule" id="MF_02065"/>
    </source>
</evidence>
<evidence type="ECO:0000313" key="10">
    <source>
        <dbReference type="Proteomes" id="UP000184290"/>
    </source>
</evidence>
<evidence type="ECO:0000313" key="9">
    <source>
        <dbReference type="EMBL" id="SHI68302.1"/>
    </source>
</evidence>
<comment type="caution">
    <text evidence="9">The sequence shown here is derived from an EMBL/GenBank/DDBJ whole genome shotgun (WGS) entry which is preliminary data.</text>
</comment>
<dbReference type="CDD" id="cd08010">
    <property type="entry name" value="MltG_like"/>
    <property type="match status" value="1"/>
</dbReference>
<keyword evidence="4 7" id="KW-0472">Membrane</keyword>
<dbReference type="NCBIfam" id="TIGR00247">
    <property type="entry name" value="endolytic transglycosylase MltG"/>
    <property type="match status" value="1"/>
</dbReference>
<reference evidence="9 10" key="1">
    <citation type="submission" date="2016-11" db="EMBL/GenBank/DDBJ databases">
        <authorList>
            <person name="Varghese N."/>
            <person name="Submissions S."/>
        </authorList>
    </citation>
    <scope>NUCLEOTIDE SEQUENCE [LARGE SCALE GENOMIC DNA]</scope>
    <source>
        <strain evidence="9 10">DSM 21988</strain>
    </source>
</reference>
<keyword evidence="1 7" id="KW-1003">Cell membrane</keyword>
<feature type="site" description="Important for catalytic activity" evidence="7">
    <location>
        <position position="233"/>
    </location>
</feature>
<keyword evidence="6 7" id="KW-0961">Cell wall biogenesis/degradation</keyword>
<name>A0ABY1I681_9HYPH</name>
<keyword evidence="5 7" id="KW-0456">Lyase</keyword>
<proteinExistence type="inferred from homology"/>
<evidence type="ECO:0000256" key="5">
    <source>
        <dbReference type="ARBA" id="ARBA00023239"/>
    </source>
</evidence>
<dbReference type="HAMAP" id="MF_02065">
    <property type="entry name" value="MltG"/>
    <property type="match status" value="1"/>
</dbReference>
<evidence type="ECO:0000256" key="2">
    <source>
        <dbReference type="ARBA" id="ARBA00022692"/>
    </source>
</evidence>
<evidence type="ECO:0000256" key="4">
    <source>
        <dbReference type="ARBA" id="ARBA00023136"/>
    </source>
</evidence>